<organism evidence="2 3">
    <name type="scientific">Anisodus tanguticus</name>
    <dbReference type="NCBI Taxonomy" id="243964"/>
    <lineage>
        <taxon>Eukaryota</taxon>
        <taxon>Viridiplantae</taxon>
        <taxon>Streptophyta</taxon>
        <taxon>Embryophyta</taxon>
        <taxon>Tracheophyta</taxon>
        <taxon>Spermatophyta</taxon>
        <taxon>Magnoliopsida</taxon>
        <taxon>eudicotyledons</taxon>
        <taxon>Gunneridae</taxon>
        <taxon>Pentapetalae</taxon>
        <taxon>asterids</taxon>
        <taxon>lamiids</taxon>
        <taxon>Solanales</taxon>
        <taxon>Solanaceae</taxon>
        <taxon>Solanoideae</taxon>
        <taxon>Hyoscyameae</taxon>
        <taxon>Anisodus</taxon>
    </lineage>
</organism>
<dbReference type="PANTHER" id="PTHR35694">
    <property type="entry name" value="DENEDDYLASE"/>
    <property type="match status" value="1"/>
</dbReference>
<sequence length="628" mass="70075">MAFSLTLTLTLTLTLSQPNSISILTNSQIKKYPLLFPKLPFPTYKFPHPTTSCSAQKPFTNILEEVVTDFNEADKSIPCVRTYENDLTRLTLVGPVDFQQALTAAAADGGEAAGEHMSSGMPSMVVETLFPGNSDEHSTVSTRLFLPARKVMEKAQKLKSTLTKEMLSGTTSTNILAMTFRQVTLQHLWNFELVLFIPGAERDMNDLEIPREVPPSFAITSSDERVISVIAEVVCLAALESTKRHLLKETPGGAANKFFPWFHKHKSIVSKDSSVTLYNLMECEIVANANTLFQKFSSERANYRPREGRWMSNWLTSTTYSKLEQTGGPEFITWLSEYVPAYKLQIDSEKFGNVKFEGWKKTATNTLEVFLTHSQMVGLSDILDIFYEDVYTLPYKQLSSGVVAKSFNSPSSKRSISMSKAISMVFASEIFLVAIRILGQRYIPSRKHYHPDIYPVNSSDMISIQHHSMESSKLEDYCVSIIRRIKEFYCWPGDIVMGSGSSAWIGELPMYLKYEMDSKDSDLNSSSMPSEGIEDEMKAAAQDIASYQVVLSADGNIVGFQPTSRVAVNQWAANPLVKELYGGKKLSPGLIERGLKISRPSDVVVLELLMSANPQSSFALVRPVIENC</sequence>
<dbReference type="EMBL" id="JAVYJV010000022">
    <property type="protein sequence ID" value="KAK4340595.1"/>
    <property type="molecule type" value="Genomic_DNA"/>
</dbReference>
<dbReference type="Proteomes" id="UP001291623">
    <property type="component" value="Unassembled WGS sequence"/>
</dbReference>
<keyword evidence="3" id="KW-1185">Reference proteome</keyword>
<evidence type="ECO:0000256" key="1">
    <source>
        <dbReference type="SAM" id="SignalP"/>
    </source>
</evidence>
<dbReference type="PANTHER" id="PTHR35694:SF1">
    <property type="entry name" value="DENEDDYLASE"/>
    <property type="match status" value="1"/>
</dbReference>
<evidence type="ECO:0000313" key="2">
    <source>
        <dbReference type="EMBL" id="KAK4340595.1"/>
    </source>
</evidence>
<keyword evidence="1" id="KW-0732">Signal</keyword>
<comment type="caution">
    <text evidence="2">The sequence shown here is derived from an EMBL/GenBank/DDBJ whole genome shotgun (WGS) entry which is preliminary data.</text>
</comment>
<dbReference type="AlphaFoldDB" id="A0AAE1QVU4"/>
<accession>A0AAE1QVU4</accession>
<evidence type="ECO:0000313" key="3">
    <source>
        <dbReference type="Proteomes" id="UP001291623"/>
    </source>
</evidence>
<proteinExistence type="predicted"/>
<name>A0AAE1QVU4_9SOLA</name>
<protein>
    <submittedName>
        <fullName evidence="2">Uncharacterized protein</fullName>
    </submittedName>
</protein>
<feature type="chain" id="PRO_5042060790" evidence="1">
    <location>
        <begin position="17"/>
        <end position="628"/>
    </location>
</feature>
<feature type="signal peptide" evidence="1">
    <location>
        <begin position="1"/>
        <end position="16"/>
    </location>
</feature>
<reference evidence="2" key="1">
    <citation type="submission" date="2023-12" db="EMBL/GenBank/DDBJ databases">
        <title>Genome assembly of Anisodus tanguticus.</title>
        <authorList>
            <person name="Wang Y.-J."/>
        </authorList>
    </citation>
    <scope>NUCLEOTIDE SEQUENCE</scope>
    <source>
        <strain evidence="2">KB-2021</strain>
        <tissue evidence="2">Leaf</tissue>
    </source>
</reference>
<gene>
    <name evidence="2" type="ORF">RND71_039096</name>
</gene>